<protein>
    <submittedName>
        <fullName evidence="1">Uncharacterized protein</fullName>
    </submittedName>
</protein>
<reference evidence="1 2" key="1">
    <citation type="journal article" date="2021" name="Commun. Biol.">
        <title>The genome of Shorea leprosula (Dipterocarpaceae) highlights the ecological relevance of drought in aseasonal tropical rainforests.</title>
        <authorList>
            <person name="Ng K.K.S."/>
            <person name="Kobayashi M.J."/>
            <person name="Fawcett J.A."/>
            <person name="Hatakeyama M."/>
            <person name="Paape T."/>
            <person name="Ng C.H."/>
            <person name="Ang C.C."/>
            <person name="Tnah L.H."/>
            <person name="Lee C.T."/>
            <person name="Nishiyama T."/>
            <person name="Sese J."/>
            <person name="O'Brien M.J."/>
            <person name="Copetti D."/>
            <person name="Mohd Noor M.I."/>
            <person name="Ong R.C."/>
            <person name="Putra M."/>
            <person name="Sireger I.Z."/>
            <person name="Indrioko S."/>
            <person name="Kosugi Y."/>
            <person name="Izuno A."/>
            <person name="Isagi Y."/>
            <person name="Lee S.L."/>
            <person name="Shimizu K.K."/>
        </authorList>
    </citation>
    <scope>NUCLEOTIDE SEQUENCE [LARGE SCALE GENOMIC DNA]</scope>
    <source>
        <strain evidence="1">214</strain>
    </source>
</reference>
<evidence type="ECO:0000313" key="2">
    <source>
        <dbReference type="Proteomes" id="UP001054252"/>
    </source>
</evidence>
<comment type="caution">
    <text evidence="1">The sequence shown here is derived from an EMBL/GenBank/DDBJ whole genome shotgun (WGS) entry which is preliminary data.</text>
</comment>
<sequence length="60" mass="6314">MRDFLGCLFAKWAANVVPVSGVLDTMAGAGRKFCCWWCAGQTGDGMMVDRAAVTALGQGD</sequence>
<organism evidence="1 2">
    <name type="scientific">Rubroshorea leprosula</name>
    <dbReference type="NCBI Taxonomy" id="152421"/>
    <lineage>
        <taxon>Eukaryota</taxon>
        <taxon>Viridiplantae</taxon>
        <taxon>Streptophyta</taxon>
        <taxon>Embryophyta</taxon>
        <taxon>Tracheophyta</taxon>
        <taxon>Spermatophyta</taxon>
        <taxon>Magnoliopsida</taxon>
        <taxon>eudicotyledons</taxon>
        <taxon>Gunneridae</taxon>
        <taxon>Pentapetalae</taxon>
        <taxon>rosids</taxon>
        <taxon>malvids</taxon>
        <taxon>Malvales</taxon>
        <taxon>Dipterocarpaceae</taxon>
        <taxon>Rubroshorea</taxon>
    </lineage>
</organism>
<dbReference type="EMBL" id="BPVZ01000038">
    <property type="protein sequence ID" value="GKV13436.1"/>
    <property type="molecule type" value="Genomic_DNA"/>
</dbReference>
<proteinExistence type="predicted"/>
<evidence type="ECO:0000313" key="1">
    <source>
        <dbReference type="EMBL" id="GKV13436.1"/>
    </source>
</evidence>
<keyword evidence="2" id="KW-1185">Reference proteome</keyword>
<name>A0AAV5JR87_9ROSI</name>
<dbReference type="AlphaFoldDB" id="A0AAV5JR87"/>
<gene>
    <name evidence="1" type="ORF">SLEP1_g24441</name>
</gene>
<accession>A0AAV5JR87</accession>
<dbReference type="Proteomes" id="UP001054252">
    <property type="component" value="Unassembled WGS sequence"/>
</dbReference>